<protein>
    <submittedName>
        <fullName evidence="2">Putative GTP-binding protein YjiA</fullName>
    </submittedName>
</protein>
<proteinExistence type="predicted"/>
<dbReference type="SUPFAM" id="SSF52540">
    <property type="entry name" value="P-loop containing nucleoside triphosphate hydrolases"/>
    <property type="match status" value="1"/>
</dbReference>
<dbReference type="Proteomes" id="UP000075578">
    <property type="component" value="Unassembled WGS sequence"/>
</dbReference>
<dbReference type="InterPro" id="IPR027417">
    <property type="entry name" value="P-loop_NTPase"/>
</dbReference>
<evidence type="ECO:0000313" key="2">
    <source>
        <dbReference type="EMBL" id="KYC46652.1"/>
    </source>
</evidence>
<feature type="domain" description="CobW/HypB/UreG nucleotide-binding" evidence="1">
    <location>
        <begin position="4"/>
        <end position="175"/>
    </location>
</feature>
<dbReference type="Gene3D" id="3.40.50.300">
    <property type="entry name" value="P-loop containing nucleotide triphosphate hydrolases"/>
    <property type="match status" value="1"/>
</dbReference>
<accession>A0A150IP78</accession>
<reference evidence="2 3" key="1">
    <citation type="journal article" date="2016" name="ISME J.">
        <title>Chasing the elusive Euryarchaeota class WSA2: genomes reveal a uniquely fastidious methyl-reducing methanogen.</title>
        <authorList>
            <person name="Nobu M.K."/>
            <person name="Narihiro T."/>
            <person name="Kuroda K."/>
            <person name="Mei R."/>
            <person name="Liu W.T."/>
        </authorList>
    </citation>
    <scope>NUCLEOTIDE SEQUENCE [LARGE SCALE GENOMIC DNA]</scope>
    <source>
        <strain evidence="2">U1lsi0528_Bin089</strain>
    </source>
</reference>
<dbReference type="CDD" id="cd03112">
    <property type="entry name" value="CobW-like"/>
    <property type="match status" value="1"/>
</dbReference>
<dbReference type="InterPro" id="IPR036627">
    <property type="entry name" value="CobW-likC_sf"/>
</dbReference>
<dbReference type="GO" id="GO:0005737">
    <property type="term" value="C:cytoplasm"/>
    <property type="evidence" value="ECO:0007669"/>
    <property type="project" value="TreeGrafter"/>
</dbReference>
<dbReference type="InterPro" id="IPR003495">
    <property type="entry name" value="CobW/HypB/UreG_nucleotide-bd"/>
</dbReference>
<dbReference type="PATRIC" id="fig|1705564.3.peg.1926"/>
<dbReference type="Gene3D" id="3.30.1220.10">
    <property type="entry name" value="CobW-like, C-terminal domain"/>
    <property type="match status" value="1"/>
</dbReference>
<evidence type="ECO:0000259" key="1">
    <source>
        <dbReference type="Pfam" id="PF02492"/>
    </source>
</evidence>
<dbReference type="Pfam" id="PF02492">
    <property type="entry name" value="cobW"/>
    <property type="match status" value="1"/>
</dbReference>
<name>A0A150IP78_9EURY</name>
<evidence type="ECO:0000313" key="3">
    <source>
        <dbReference type="Proteomes" id="UP000075578"/>
    </source>
</evidence>
<dbReference type="PANTHER" id="PTHR13748">
    <property type="entry name" value="COBW-RELATED"/>
    <property type="match status" value="1"/>
</dbReference>
<organism evidence="2 3">
    <name type="scientific">Candidatus Methanofastidiosum methylothiophilum</name>
    <dbReference type="NCBI Taxonomy" id="1705564"/>
    <lineage>
        <taxon>Archaea</taxon>
        <taxon>Methanobacteriati</taxon>
        <taxon>Methanobacteriota</taxon>
        <taxon>Stenosarchaea group</taxon>
        <taxon>Candidatus Methanofastidiosia</taxon>
        <taxon>Candidatus Methanofastidiosales</taxon>
        <taxon>Candidatus Methanofastidiosaceae</taxon>
        <taxon>Candidatus Methanofastidiosum</taxon>
    </lineage>
</organism>
<dbReference type="PANTHER" id="PTHR13748:SF62">
    <property type="entry name" value="COBW DOMAIN-CONTAINING PROTEIN"/>
    <property type="match status" value="1"/>
</dbReference>
<dbReference type="EMBL" id="LNGD01000189">
    <property type="protein sequence ID" value="KYC46652.1"/>
    <property type="molecule type" value="Genomic_DNA"/>
</dbReference>
<comment type="caution">
    <text evidence="2">The sequence shown here is derived from an EMBL/GenBank/DDBJ whole genome shotgun (WGS) entry which is preliminary data.</text>
</comment>
<dbReference type="InterPro" id="IPR051316">
    <property type="entry name" value="Zinc-reg_GTPase_activator"/>
</dbReference>
<dbReference type="AlphaFoldDB" id="A0A150IP78"/>
<sequence length="310" mass="35578">MQIPVTVFTGFLGAGKTTIIINLLKQMPKSYKIVMLKNEFGNIEVDSKLMQDSNIKVTEMLNGCLCCILVGKLGNALDEILQKFTPDHIIIETSGSAYPAPIAWEINKMKDRLKLDGIVTIIDAKNFTGYRDISYTAKIQAQYTDLILINKHEGMSEQELDKVLDDVYELNATTPKIKTDKGYVSANLVFGLNSKLFITQHQENVSEDHDHHHKEVEILELHSPKIFDKEEFLMIIKELPKWDFYRIKGMVRTKDKNILINCAFGDIEVIDSNEQYNETAVTFMGKNMNYHLQELRQVFHVDENELKMLD</sequence>
<gene>
    <name evidence="2" type="ORF">AMQ74_01777</name>
</gene>